<evidence type="ECO:0000313" key="4">
    <source>
        <dbReference type="EMBL" id="CAL4808050.1"/>
    </source>
</evidence>
<reference evidence="2" key="1">
    <citation type="submission" date="2022-10" db="EMBL/GenBank/DDBJ databases">
        <authorList>
            <person name="Chen Y."/>
            <person name="Dougan E. K."/>
            <person name="Chan C."/>
            <person name="Rhodes N."/>
            <person name="Thang M."/>
        </authorList>
    </citation>
    <scope>NUCLEOTIDE SEQUENCE</scope>
</reference>
<organism evidence="2">
    <name type="scientific">Cladocopium goreaui</name>
    <dbReference type="NCBI Taxonomy" id="2562237"/>
    <lineage>
        <taxon>Eukaryota</taxon>
        <taxon>Sar</taxon>
        <taxon>Alveolata</taxon>
        <taxon>Dinophyceae</taxon>
        <taxon>Suessiales</taxon>
        <taxon>Symbiodiniaceae</taxon>
        <taxon>Cladocopium</taxon>
    </lineage>
</organism>
<dbReference type="EMBL" id="CAMXCT010006830">
    <property type="protein sequence ID" value="CAI4020738.1"/>
    <property type="molecule type" value="Genomic_DNA"/>
</dbReference>
<accession>A0A9P1M6D9</accession>
<evidence type="ECO:0000313" key="2">
    <source>
        <dbReference type="EMBL" id="CAI4020738.1"/>
    </source>
</evidence>
<evidence type="ECO:0000313" key="3">
    <source>
        <dbReference type="EMBL" id="CAL1174113.1"/>
    </source>
</evidence>
<name>A0A9P1M6D9_9DINO</name>
<feature type="compositionally biased region" description="Basic residues" evidence="1">
    <location>
        <begin position="48"/>
        <end position="61"/>
    </location>
</feature>
<dbReference type="Proteomes" id="UP001152797">
    <property type="component" value="Unassembled WGS sequence"/>
</dbReference>
<comment type="caution">
    <text evidence="2">The sequence shown here is derived from an EMBL/GenBank/DDBJ whole genome shotgun (WGS) entry which is preliminary data.</text>
</comment>
<protein>
    <submittedName>
        <fullName evidence="4">Integrase catalytic domain-containing protein</fullName>
    </submittedName>
</protein>
<dbReference type="AlphaFoldDB" id="A0A9P1M6D9"/>
<gene>
    <name evidence="2" type="ORF">C1SCF055_LOCUS45128</name>
</gene>
<feature type="compositionally biased region" description="Basic and acidic residues" evidence="1">
    <location>
        <begin position="62"/>
        <end position="72"/>
    </location>
</feature>
<dbReference type="EMBL" id="CAMXCT020006830">
    <property type="protein sequence ID" value="CAL1174113.1"/>
    <property type="molecule type" value="Genomic_DNA"/>
</dbReference>
<evidence type="ECO:0000313" key="5">
    <source>
        <dbReference type="Proteomes" id="UP001152797"/>
    </source>
</evidence>
<evidence type="ECO:0000256" key="1">
    <source>
        <dbReference type="SAM" id="MobiDB-lite"/>
    </source>
</evidence>
<dbReference type="EMBL" id="CAMXCT030006830">
    <property type="protein sequence ID" value="CAL4808050.1"/>
    <property type="molecule type" value="Genomic_DNA"/>
</dbReference>
<reference evidence="3" key="2">
    <citation type="submission" date="2024-04" db="EMBL/GenBank/DDBJ databases">
        <authorList>
            <person name="Chen Y."/>
            <person name="Shah S."/>
            <person name="Dougan E. K."/>
            <person name="Thang M."/>
            <person name="Chan C."/>
        </authorList>
    </citation>
    <scope>NUCLEOTIDE SEQUENCE [LARGE SCALE GENOMIC DNA]</scope>
</reference>
<keyword evidence="5" id="KW-1185">Reference proteome</keyword>
<sequence length="90" mass="10711">MSPCAADVEHQQWRPGSEARLRRSLALGRARLRWRLAGANDAARRVAGLRRHRLQRPPQRGRQRDHDLPRRRGEKVRLKTAIYWDYTYSR</sequence>
<proteinExistence type="predicted"/>
<feature type="region of interest" description="Disordered" evidence="1">
    <location>
        <begin position="48"/>
        <end position="72"/>
    </location>
</feature>